<organism evidence="1 2">
    <name type="scientific">Crepidotus variabilis</name>
    <dbReference type="NCBI Taxonomy" id="179855"/>
    <lineage>
        <taxon>Eukaryota</taxon>
        <taxon>Fungi</taxon>
        <taxon>Dikarya</taxon>
        <taxon>Basidiomycota</taxon>
        <taxon>Agaricomycotina</taxon>
        <taxon>Agaricomycetes</taxon>
        <taxon>Agaricomycetidae</taxon>
        <taxon>Agaricales</taxon>
        <taxon>Agaricineae</taxon>
        <taxon>Crepidotaceae</taxon>
        <taxon>Crepidotus</taxon>
    </lineage>
</organism>
<accession>A0A9P6JJF6</accession>
<dbReference type="Proteomes" id="UP000807306">
    <property type="component" value="Unassembled WGS sequence"/>
</dbReference>
<dbReference type="EMBL" id="MU157923">
    <property type="protein sequence ID" value="KAF9523202.1"/>
    <property type="molecule type" value="Genomic_DNA"/>
</dbReference>
<proteinExistence type="predicted"/>
<evidence type="ECO:0000313" key="2">
    <source>
        <dbReference type="Proteomes" id="UP000807306"/>
    </source>
</evidence>
<protein>
    <submittedName>
        <fullName evidence="1">Uncharacterized protein</fullName>
    </submittedName>
</protein>
<gene>
    <name evidence="1" type="ORF">CPB83DRAFT_899018</name>
</gene>
<sequence length="179" mass="20533">MSSDFELDVVFFIRDGDQVPSECTWLWRDSGPFVSEYAPITRGVDTFKAFQGCTLSDWNDLHLCNELNQSSPWIVAVRRSLPVPHNVFVASSRPEEELAGLPSFTAFPDPSEGVNLVVFEHADTIQYPARAWFEYDGRTYVYKTEELWCEEAGFKERDDLVIVDGQILLFFTSLEKFDL</sequence>
<comment type="caution">
    <text evidence="1">The sequence shown here is derived from an EMBL/GenBank/DDBJ whole genome shotgun (WGS) entry which is preliminary data.</text>
</comment>
<evidence type="ECO:0000313" key="1">
    <source>
        <dbReference type="EMBL" id="KAF9523202.1"/>
    </source>
</evidence>
<name>A0A9P6JJF6_9AGAR</name>
<keyword evidence="2" id="KW-1185">Reference proteome</keyword>
<reference evidence="1" key="1">
    <citation type="submission" date="2020-11" db="EMBL/GenBank/DDBJ databases">
        <authorList>
            <consortium name="DOE Joint Genome Institute"/>
            <person name="Ahrendt S."/>
            <person name="Riley R."/>
            <person name="Andreopoulos W."/>
            <person name="Labutti K."/>
            <person name="Pangilinan J."/>
            <person name="Ruiz-Duenas F.J."/>
            <person name="Barrasa J.M."/>
            <person name="Sanchez-Garcia M."/>
            <person name="Camarero S."/>
            <person name="Miyauchi S."/>
            <person name="Serrano A."/>
            <person name="Linde D."/>
            <person name="Babiker R."/>
            <person name="Drula E."/>
            <person name="Ayuso-Fernandez I."/>
            <person name="Pacheco R."/>
            <person name="Padilla G."/>
            <person name="Ferreira P."/>
            <person name="Barriuso J."/>
            <person name="Kellner H."/>
            <person name="Castanera R."/>
            <person name="Alfaro M."/>
            <person name="Ramirez L."/>
            <person name="Pisabarro A.G."/>
            <person name="Kuo A."/>
            <person name="Tritt A."/>
            <person name="Lipzen A."/>
            <person name="He G."/>
            <person name="Yan M."/>
            <person name="Ng V."/>
            <person name="Cullen D."/>
            <person name="Martin F."/>
            <person name="Rosso M.-N."/>
            <person name="Henrissat B."/>
            <person name="Hibbett D."/>
            <person name="Martinez A.T."/>
            <person name="Grigoriev I.V."/>
        </authorList>
    </citation>
    <scope>NUCLEOTIDE SEQUENCE</scope>
    <source>
        <strain evidence="1">CBS 506.95</strain>
    </source>
</reference>
<dbReference type="AlphaFoldDB" id="A0A9P6JJF6"/>